<dbReference type="AlphaFoldDB" id="A0A101FWL5"/>
<dbReference type="Proteomes" id="UP000064249">
    <property type="component" value="Unassembled WGS sequence"/>
</dbReference>
<dbReference type="CDD" id="cd02870">
    <property type="entry name" value="PseudoU_synth_RsuA_like"/>
    <property type="match status" value="1"/>
</dbReference>
<gene>
    <name evidence="6" type="ORF">XD73_1315</name>
</gene>
<dbReference type="PANTHER" id="PTHR47683">
    <property type="entry name" value="PSEUDOURIDINE SYNTHASE FAMILY PROTEIN-RELATED"/>
    <property type="match status" value="1"/>
</dbReference>
<dbReference type="Gene3D" id="3.30.70.580">
    <property type="entry name" value="Pseudouridine synthase I, catalytic domain, N-terminal subdomain"/>
    <property type="match status" value="1"/>
</dbReference>
<dbReference type="GO" id="GO:0003723">
    <property type="term" value="F:RNA binding"/>
    <property type="evidence" value="ECO:0007669"/>
    <property type="project" value="UniProtKB-KW"/>
</dbReference>
<evidence type="ECO:0000313" key="6">
    <source>
        <dbReference type="EMBL" id="KUK45811.1"/>
    </source>
</evidence>
<proteinExistence type="inferred from homology"/>
<evidence type="ECO:0000256" key="2">
    <source>
        <dbReference type="ARBA" id="ARBA00023235"/>
    </source>
</evidence>
<dbReference type="SUPFAM" id="SSF55174">
    <property type="entry name" value="Alpha-L RNA-binding motif"/>
    <property type="match status" value="1"/>
</dbReference>
<comment type="similarity">
    <text evidence="1 4">Belongs to the pseudouridine synthase RsuA family.</text>
</comment>
<keyword evidence="3" id="KW-0694">RNA-binding</keyword>
<dbReference type="InterPro" id="IPR050343">
    <property type="entry name" value="RsuA_PseudoU_synthase"/>
</dbReference>
<dbReference type="InterPro" id="IPR018496">
    <property type="entry name" value="PsdUridine_synth_RsuA/RluB_CS"/>
</dbReference>
<accession>A0A101FWL5</accession>
<feature type="domain" description="RNA-binding S4" evidence="5">
    <location>
        <begin position="4"/>
        <end position="72"/>
    </location>
</feature>
<reference evidence="6 7" key="1">
    <citation type="journal article" date="2015" name="MBio">
        <title>Genome-Resolved Metagenomic Analysis Reveals Roles for Candidate Phyla and Other Microbial Community Members in Biogeochemical Transformations in Oil Reservoirs.</title>
        <authorList>
            <person name="Hu P."/>
            <person name="Tom L."/>
            <person name="Singh A."/>
            <person name="Thomas B.C."/>
            <person name="Baker B.J."/>
            <person name="Piceno Y.M."/>
            <person name="Andersen G.L."/>
            <person name="Banfield J.F."/>
        </authorList>
    </citation>
    <scope>NUCLEOTIDE SEQUENCE [LARGE SCALE GENOMIC DNA]</scope>
    <source>
        <strain evidence="6">46_16</strain>
    </source>
</reference>
<organism evidence="6 7">
    <name type="scientific">Anaerolinea thermophila</name>
    <dbReference type="NCBI Taxonomy" id="167964"/>
    <lineage>
        <taxon>Bacteria</taxon>
        <taxon>Bacillati</taxon>
        <taxon>Chloroflexota</taxon>
        <taxon>Anaerolineae</taxon>
        <taxon>Anaerolineales</taxon>
        <taxon>Anaerolineaceae</taxon>
        <taxon>Anaerolinea</taxon>
    </lineage>
</organism>
<dbReference type="EC" id="5.4.99.-" evidence="4"/>
<dbReference type="PANTHER" id="PTHR47683:SF2">
    <property type="entry name" value="RNA-BINDING S4 DOMAIN-CONTAINING PROTEIN"/>
    <property type="match status" value="1"/>
</dbReference>
<dbReference type="Pfam" id="PF01479">
    <property type="entry name" value="S4"/>
    <property type="match status" value="1"/>
</dbReference>
<dbReference type="SMART" id="SM00363">
    <property type="entry name" value="S4"/>
    <property type="match status" value="1"/>
</dbReference>
<dbReference type="InterPro" id="IPR042092">
    <property type="entry name" value="PsdUridine_s_RsuA/RluB/E/F_cat"/>
</dbReference>
<dbReference type="InterPro" id="IPR002942">
    <property type="entry name" value="S4_RNA-bd"/>
</dbReference>
<dbReference type="CDD" id="cd00165">
    <property type="entry name" value="S4"/>
    <property type="match status" value="1"/>
</dbReference>
<keyword evidence="2 4" id="KW-0413">Isomerase</keyword>
<dbReference type="InterPro" id="IPR020103">
    <property type="entry name" value="PsdUridine_synth_cat_dom_sf"/>
</dbReference>
<dbReference type="InterPro" id="IPR020094">
    <property type="entry name" value="TruA/RsuA/RluB/E/F_N"/>
</dbReference>
<dbReference type="InterPro" id="IPR036986">
    <property type="entry name" value="S4_RNA-bd_sf"/>
</dbReference>
<evidence type="ECO:0000259" key="5">
    <source>
        <dbReference type="SMART" id="SM00363"/>
    </source>
</evidence>
<dbReference type="SUPFAM" id="SSF55120">
    <property type="entry name" value="Pseudouridine synthase"/>
    <property type="match status" value="1"/>
</dbReference>
<dbReference type="GO" id="GO:0120159">
    <property type="term" value="F:rRNA pseudouridine synthase activity"/>
    <property type="evidence" value="ECO:0007669"/>
    <property type="project" value="UniProtKB-ARBA"/>
</dbReference>
<sequence>MAEERVQKILSRAGHGSRRGCEKFIEEGRVTVNGEKIKLGAKADPKIDDIQLDGISIGKPEKKVYIVLNKPKNMLSLTAPEDPRPSIFDLIPDERHLYPVGRLDFESEGLVLLTNDGRLANRLTHPRYEHDKEYEVRVTRRPDDEQLTIWRRGVVLEDGYRTLPAVIEVKTYTKSGAWLKVVLREGKNRQIRRTGQRIGLPVRQIRRVRIGPIELGKLQTGNYRYLKPDEIETLLKYAGLSD</sequence>
<dbReference type="GO" id="GO:0000455">
    <property type="term" value="P:enzyme-directed rRNA pseudouridine synthesis"/>
    <property type="evidence" value="ECO:0007669"/>
    <property type="project" value="UniProtKB-ARBA"/>
</dbReference>
<evidence type="ECO:0000256" key="3">
    <source>
        <dbReference type="PROSITE-ProRule" id="PRU00182"/>
    </source>
</evidence>
<evidence type="ECO:0000313" key="7">
    <source>
        <dbReference type="Proteomes" id="UP000064249"/>
    </source>
</evidence>
<dbReference type="FunFam" id="3.10.290.10:FF:000003">
    <property type="entry name" value="Pseudouridine synthase"/>
    <property type="match status" value="1"/>
</dbReference>
<name>A0A101FWL5_9CHLR</name>
<dbReference type="Gene3D" id="3.10.290.10">
    <property type="entry name" value="RNA-binding S4 domain"/>
    <property type="match status" value="1"/>
</dbReference>
<dbReference type="PROSITE" id="PS01149">
    <property type="entry name" value="PSI_RSU"/>
    <property type="match status" value="1"/>
</dbReference>
<dbReference type="PATRIC" id="fig|167964.4.peg.1462"/>
<dbReference type="EMBL" id="LGFU01000144">
    <property type="protein sequence ID" value="KUK45811.1"/>
    <property type="molecule type" value="Genomic_DNA"/>
</dbReference>
<dbReference type="PROSITE" id="PS50889">
    <property type="entry name" value="S4"/>
    <property type="match status" value="1"/>
</dbReference>
<dbReference type="InterPro" id="IPR006145">
    <property type="entry name" value="PsdUridine_synth_RsuA/RluA"/>
</dbReference>
<dbReference type="Gene3D" id="3.30.70.1560">
    <property type="entry name" value="Alpha-L RNA-binding motif"/>
    <property type="match status" value="1"/>
</dbReference>
<comment type="caution">
    <text evidence="6">The sequence shown here is derived from an EMBL/GenBank/DDBJ whole genome shotgun (WGS) entry which is preliminary data.</text>
</comment>
<dbReference type="NCBIfam" id="TIGR00093">
    <property type="entry name" value="pseudouridine synthase"/>
    <property type="match status" value="1"/>
</dbReference>
<evidence type="ECO:0000256" key="4">
    <source>
        <dbReference type="RuleBase" id="RU003887"/>
    </source>
</evidence>
<evidence type="ECO:0000256" key="1">
    <source>
        <dbReference type="ARBA" id="ARBA00008348"/>
    </source>
</evidence>
<dbReference type="InterPro" id="IPR000748">
    <property type="entry name" value="PsdUridine_synth_RsuA/RluB/E/F"/>
</dbReference>
<dbReference type="Pfam" id="PF00849">
    <property type="entry name" value="PseudoU_synth_2"/>
    <property type="match status" value="1"/>
</dbReference>
<protein>
    <recommendedName>
        <fullName evidence="4">Pseudouridine synthase</fullName>
        <ecNumber evidence="4">5.4.99.-</ecNumber>
    </recommendedName>
</protein>